<reference evidence="3" key="1">
    <citation type="journal article" date="2019" name="Int. J. Syst. Evol. Microbiol.">
        <title>The Global Catalogue of Microorganisms (GCM) 10K type strain sequencing project: providing services to taxonomists for standard genome sequencing and annotation.</title>
        <authorList>
            <consortium name="The Broad Institute Genomics Platform"/>
            <consortium name="The Broad Institute Genome Sequencing Center for Infectious Disease"/>
            <person name="Wu L."/>
            <person name="Ma J."/>
        </authorList>
    </citation>
    <scope>NUCLEOTIDE SEQUENCE [LARGE SCALE GENOMIC DNA]</scope>
    <source>
        <strain evidence="3">CGMCC 4.7237</strain>
    </source>
</reference>
<dbReference type="SUPFAM" id="SSF55811">
    <property type="entry name" value="Nudix"/>
    <property type="match status" value="1"/>
</dbReference>
<evidence type="ECO:0000259" key="1">
    <source>
        <dbReference type="PROSITE" id="PS51462"/>
    </source>
</evidence>
<name>A0ABV8HXN7_9ACTN</name>
<dbReference type="Gene3D" id="3.90.79.10">
    <property type="entry name" value="Nucleoside Triphosphate Pyrophosphohydrolase"/>
    <property type="match status" value="1"/>
</dbReference>
<comment type="caution">
    <text evidence="2">The sequence shown here is derived from an EMBL/GenBank/DDBJ whole genome shotgun (WGS) entry which is preliminary data.</text>
</comment>
<feature type="domain" description="Nudix hydrolase" evidence="1">
    <location>
        <begin position="2"/>
        <end position="134"/>
    </location>
</feature>
<dbReference type="EMBL" id="JBHSBB010000028">
    <property type="protein sequence ID" value="MFC4035666.1"/>
    <property type="molecule type" value="Genomic_DNA"/>
</dbReference>
<keyword evidence="3" id="KW-1185">Reference proteome</keyword>
<evidence type="ECO:0000313" key="2">
    <source>
        <dbReference type="EMBL" id="MFC4035666.1"/>
    </source>
</evidence>
<protein>
    <submittedName>
        <fullName evidence="2">NUDIX domain-containing protein</fullName>
    </submittedName>
</protein>
<dbReference type="Proteomes" id="UP001595765">
    <property type="component" value="Unassembled WGS sequence"/>
</dbReference>
<gene>
    <name evidence="2" type="ORF">ACFO3J_29975</name>
</gene>
<dbReference type="Pfam" id="PF00293">
    <property type="entry name" value="NUDIX"/>
    <property type="match status" value="1"/>
</dbReference>
<dbReference type="RefSeq" id="WP_386436004.1">
    <property type="nucleotide sequence ID" value="NZ_JBHSBB010000028.1"/>
</dbReference>
<dbReference type="InterPro" id="IPR015797">
    <property type="entry name" value="NUDIX_hydrolase-like_dom_sf"/>
</dbReference>
<organism evidence="2 3">
    <name type="scientific">Streptomyces polygonati</name>
    <dbReference type="NCBI Taxonomy" id="1617087"/>
    <lineage>
        <taxon>Bacteria</taxon>
        <taxon>Bacillati</taxon>
        <taxon>Actinomycetota</taxon>
        <taxon>Actinomycetes</taxon>
        <taxon>Kitasatosporales</taxon>
        <taxon>Streptomycetaceae</taxon>
        <taxon>Streptomyces</taxon>
    </lineage>
</organism>
<sequence>MTVRHKARAVLLDGDHLVFLRRGWPGGIPYCTTVGGSVEPDDADLEAALRREVMEEIGGTIGPVTEFLTLTEQGGATTVVEHYFLAALLTMDLDLRHGPEMDDPDRGDYRPVRVPLDAAAVTALDLRPAELAARVCDHLETWRAR</sequence>
<accession>A0ABV8HXN7</accession>
<dbReference type="PROSITE" id="PS51462">
    <property type="entry name" value="NUDIX"/>
    <property type="match status" value="1"/>
</dbReference>
<evidence type="ECO:0000313" key="3">
    <source>
        <dbReference type="Proteomes" id="UP001595765"/>
    </source>
</evidence>
<proteinExistence type="predicted"/>
<dbReference type="InterPro" id="IPR000086">
    <property type="entry name" value="NUDIX_hydrolase_dom"/>
</dbReference>